<evidence type="ECO:0000256" key="2">
    <source>
        <dbReference type="ARBA" id="ARBA00022574"/>
    </source>
</evidence>
<keyword evidence="3" id="KW-0677">Repeat</keyword>
<dbReference type="FunCoup" id="F0ZYQ5">
    <property type="interactions" value="61"/>
</dbReference>
<reference evidence="9" key="1">
    <citation type="journal article" date="2011" name="Genome Biol.">
        <title>Comparative genomics of the social amoebae Dictyostelium discoideum and Dictyostelium purpureum.</title>
        <authorList>
            <consortium name="US DOE Joint Genome Institute (JGI-PGF)"/>
            <person name="Sucgang R."/>
            <person name="Kuo A."/>
            <person name="Tian X."/>
            <person name="Salerno W."/>
            <person name="Parikh A."/>
            <person name="Feasley C.L."/>
            <person name="Dalin E."/>
            <person name="Tu H."/>
            <person name="Huang E."/>
            <person name="Barry K."/>
            <person name="Lindquist E."/>
            <person name="Shapiro H."/>
            <person name="Bruce D."/>
            <person name="Schmutz J."/>
            <person name="Salamov A."/>
            <person name="Fey P."/>
            <person name="Gaudet P."/>
            <person name="Anjard C."/>
            <person name="Babu M.M."/>
            <person name="Basu S."/>
            <person name="Bushmanova Y."/>
            <person name="van der Wel H."/>
            <person name="Katoh-Kurasawa M."/>
            <person name="Dinh C."/>
            <person name="Coutinho P.M."/>
            <person name="Saito T."/>
            <person name="Elias M."/>
            <person name="Schaap P."/>
            <person name="Kay R.R."/>
            <person name="Henrissat B."/>
            <person name="Eichinger L."/>
            <person name="Rivero F."/>
            <person name="Putnam N.H."/>
            <person name="West C.M."/>
            <person name="Loomis W.F."/>
            <person name="Chisholm R.L."/>
            <person name="Shaulsky G."/>
            <person name="Strassmann J.E."/>
            <person name="Queller D.C."/>
            <person name="Kuspa A."/>
            <person name="Grigoriev I.V."/>
        </authorList>
    </citation>
    <scope>NUCLEOTIDE SEQUENCE [LARGE SCALE GENOMIC DNA]</scope>
    <source>
        <strain evidence="9">QSDP1</strain>
    </source>
</reference>
<dbReference type="CDD" id="cd00200">
    <property type="entry name" value="WD40"/>
    <property type="match status" value="1"/>
</dbReference>
<dbReference type="Proteomes" id="UP000001064">
    <property type="component" value="Unassembled WGS sequence"/>
</dbReference>
<dbReference type="InParanoid" id="F0ZYQ5"/>
<keyword evidence="2 5" id="KW-0853">WD repeat</keyword>
<dbReference type="InterPro" id="IPR056150">
    <property type="entry name" value="WD40_CDC20-Fz"/>
</dbReference>
<dbReference type="Pfam" id="PF24807">
    <property type="entry name" value="WD40_CDC20-Fz"/>
    <property type="match status" value="1"/>
</dbReference>
<dbReference type="GO" id="GO:0005680">
    <property type="term" value="C:anaphase-promoting complex"/>
    <property type="evidence" value="ECO:0000318"/>
    <property type="project" value="GO_Central"/>
</dbReference>
<sequence length="516" mass="57680">MFHSEYEKKLRSPSKSPSSSKSYYQSNGIYSSPIPLPLSSFFQTNIDSNNNNTIILTTSNENYDENRSPIKRSPSKTTNLMGTPTTASTNTVLSNDSYGDRFIPMSIGIESQNHYSMEESNFFYPSENNLYTIDRQKDESHLAYNMILKNELLGSLSSSFLETISASPIKQINSNINNNNNNNNNNTANNSNHQQNILDAPMIKDDFYLNLIDWSSQNILAVGLDTSVYLWNATTSQVSKLCEMEPNQPVSSVGWIQRGTHLAIGGNDGIVQIWDVTKKKKIRELQGHSSRVNSLAWNNYILSSGGKDKVILNHDVRSSENSFASRLVGHRHEICGLKWSPDGQQLASGGNDNLLNVWDNSNSSKPLYQFKFHYAAVKAIAWSPHQRGLLASGGGTHDKCIRFWNTMNGQSIQSIDTGSQVCNLAWSKNVNELVSTHGYSQNQISVWSYPSMTPVTTLTGHTMRVLYLAVSPDGQTVCTGAGDHSLRFWNIFPSNKESSFSTKLDSFYNKKELDIR</sequence>
<dbReference type="SMART" id="SM00320">
    <property type="entry name" value="WD40"/>
    <property type="match status" value="7"/>
</dbReference>
<dbReference type="GeneID" id="10508432"/>
<feature type="repeat" description="WD" evidence="5">
    <location>
        <begin position="243"/>
        <end position="284"/>
    </location>
</feature>
<dbReference type="PROSITE" id="PS00678">
    <property type="entry name" value="WD_REPEATS_1"/>
    <property type="match status" value="2"/>
</dbReference>
<dbReference type="GO" id="GO:0031145">
    <property type="term" value="P:anaphase-promoting complex-dependent catabolic process"/>
    <property type="evidence" value="ECO:0000318"/>
    <property type="project" value="GO_Central"/>
</dbReference>
<feature type="region of interest" description="Disordered" evidence="6">
    <location>
        <begin position="1"/>
        <end position="23"/>
    </location>
</feature>
<dbReference type="GO" id="GO:1990757">
    <property type="term" value="F:ubiquitin ligase activator activity"/>
    <property type="evidence" value="ECO:0000318"/>
    <property type="project" value="GO_Central"/>
</dbReference>
<dbReference type="InterPro" id="IPR015943">
    <property type="entry name" value="WD40/YVTN_repeat-like_dom_sf"/>
</dbReference>
<dbReference type="Gene3D" id="2.130.10.10">
    <property type="entry name" value="YVTN repeat-like/Quinoprotein amine dehydrogenase"/>
    <property type="match status" value="1"/>
</dbReference>
<evidence type="ECO:0000256" key="5">
    <source>
        <dbReference type="PROSITE-ProRule" id="PRU00221"/>
    </source>
</evidence>
<dbReference type="VEuPathDB" id="AmoebaDB:DICPUDRAFT_157280"/>
<dbReference type="PROSITE" id="PS50294">
    <property type="entry name" value="WD_REPEATS_REGION"/>
    <property type="match status" value="2"/>
</dbReference>
<feature type="compositionally biased region" description="Basic and acidic residues" evidence="6">
    <location>
        <begin position="1"/>
        <end position="10"/>
    </location>
</feature>
<organism evidence="8 9">
    <name type="scientific">Dictyostelium purpureum</name>
    <name type="common">Slime mold</name>
    <dbReference type="NCBI Taxonomy" id="5786"/>
    <lineage>
        <taxon>Eukaryota</taxon>
        <taxon>Amoebozoa</taxon>
        <taxon>Evosea</taxon>
        <taxon>Eumycetozoa</taxon>
        <taxon>Dictyostelia</taxon>
        <taxon>Dictyosteliales</taxon>
        <taxon>Dictyosteliaceae</taxon>
        <taxon>Dictyostelium</taxon>
    </lineage>
</organism>
<feature type="repeat" description="WD" evidence="5">
    <location>
        <begin position="327"/>
        <end position="359"/>
    </location>
</feature>
<name>F0ZYQ5_DICPU</name>
<comment type="similarity">
    <text evidence="1">Belongs to the WD repeat CDC20/Fizzy family.</text>
</comment>
<accession>F0ZYQ5</accession>
<dbReference type="InterPro" id="IPR036322">
    <property type="entry name" value="WD40_repeat_dom_sf"/>
</dbReference>
<proteinExistence type="inferred from homology"/>
<dbReference type="OrthoDB" id="10263272at2759"/>
<dbReference type="GO" id="GO:1905786">
    <property type="term" value="P:positive regulation of anaphase-promoting complex-dependent catabolic process"/>
    <property type="evidence" value="ECO:0000318"/>
    <property type="project" value="GO_Central"/>
</dbReference>
<feature type="domain" description="CDC20/Fizzy WD40" evidence="7">
    <location>
        <begin position="198"/>
        <end position="489"/>
    </location>
</feature>
<dbReference type="RefSeq" id="XP_003292557.1">
    <property type="nucleotide sequence ID" value="XM_003292509.1"/>
</dbReference>
<dbReference type="KEGG" id="dpp:DICPUDRAFT_157280"/>
<dbReference type="STRING" id="5786.F0ZYQ5"/>
<evidence type="ECO:0000313" key="8">
    <source>
        <dbReference type="EMBL" id="EGC30928.1"/>
    </source>
</evidence>
<dbReference type="SUPFAM" id="SSF50978">
    <property type="entry name" value="WD40 repeat-like"/>
    <property type="match status" value="1"/>
</dbReference>
<dbReference type="InterPro" id="IPR001680">
    <property type="entry name" value="WD40_rpt"/>
</dbReference>
<feature type="compositionally biased region" description="Polar residues" evidence="6">
    <location>
        <begin position="75"/>
        <end position="90"/>
    </location>
</feature>
<dbReference type="InterPro" id="IPR019775">
    <property type="entry name" value="WD40_repeat_CS"/>
</dbReference>
<evidence type="ECO:0000256" key="3">
    <source>
        <dbReference type="ARBA" id="ARBA00022737"/>
    </source>
</evidence>
<evidence type="ECO:0000256" key="1">
    <source>
        <dbReference type="ARBA" id="ARBA00006445"/>
    </source>
</evidence>
<dbReference type="PANTHER" id="PTHR19918">
    <property type="entry name" value="CELL DIVISION CYCLE 20 CDC20 FIZZY -RELATED"/>
    <property type="match status" value="1"/>
</dbReference>
<protein>
    <recommendedName>
        <fullName evidence="7">CDC20/Fizzy WD40 domain-containing protein</fullName>
    </recommendedName>
</protein>
<evidence type="ECO:0000256" key="4">
    <source>
        <dbReference type="ARBA" id="ARBA00023306"/>
    </source>
</evidence>
<evidence type="ECO:0000259" key="7">
    <source>
        <dbReference type="Pfam" id="PF24807"/>
    </source>
</evidence>
<evidence type="ECO:0000313" key="9">
    <source>
        <dbReference type="Proteomes" id="UP000001064"/>
    </source>
</evidence>
<keyword evidence="9" id="KW-1185">Reference proteome</keyword>
<dbReference type="AlphaFoldDB" id="F0ZYQ5"/>
<dbReference type="PROSITE" id="PS50082">
    <property type="entry name" value="WD_REPEATS_2"/>
    <property type="match status" value="3"/>
</dbReference>
<dbReference type="InterPro" id="IPR033010">
    <property type="entry name" value="Cdc20/Fizzy"/>
</dbReference>
<keyword evidence="4" id="KW-0131">Cell cycle</keyword>
<feature type="repeat" description="WD" evidence="5">
    <location>
        <begin position="458"/>
        <end position="491"/>
    </location>
</feature>
<feature type="region of interest" description="Disordered" evidence="6">
    <location>
        <begin position="63"/>
        <end position="90"/>
    </location>
</feature>
<feature type="compositionally biased region" description="Low complexity" evidence="6">
    <location>
        <begin position="13"/>
        <end position="22"/>
    </location>
</feature>
<dbReference type="EMBL" id="GL871290">
    <property type="protein sequence ID" value="EGC30928.1"/>
    <property type="molecule type" value="Genomic_DNA"/>
</dbReference>
<dbReference type="GO" id="GO:0010997">
    <property type="term" value="F:anaphase-promoting complex binding"/>
    <property type="evidence" value="ECO:0000318"/>
    <property type="project" value="GO_Central"/>
</dbReference>
<evidence type="ECO:0000256" key="6">
    <source>
        <dbReference type="SAM" id="MobiDB-lite"/>
    </source>
</evidence>
<dbReference type="eggNOG" id="KOG0305">
    <property type="taxonomic scope" value="Eukaryota"/>
</dbReference>
<gene>
    <name evidence="8" type="ORF">DICPUDRAFT_157280</name>
</gene>
<dbReference type="PANTHER" id="PTHR19918:SF1">
    <property type="entry name" value="FIZZY-RELATED PROTEIN HOMOLOG"/>
    <property type="match status" value="1"/>
</dbReference>
<dbReference type="OMA" id="SSIKWCD"/>